<dbReference type="GO" id="GO:0046872">
    <property type="term" value="F:metal ion binding"/>
    <property type="evidence" value="ECO:0007669"/>
    <property type="project" value="UniProtKB-KW"/>
</dbReference>
<name>A0AAU8JMW6_9CYAN</name>
<accession>A0AAU8JMW6</accession>
<feature type="region of interest" description="Disordered" evidence="1">
    <location>
        <begin position="311"/>
        <end position="331"/>
    </location>
</feature>
<dbReference type="EMBL" id="CP159837">
    <property type="protein sequence ID" value="XCM40134.1"/>
    <property type="molecule type" value="Genomic_DNA"/>
</dbReference>
<reference evidence="2" key="1">
    <citation type="submission" date="2024-07" db="EMBL/GenBank/DDBJ databases">
        <authorList>
            <person name="Kim Y.J."/>
            <person name="Jeong J.Y."/>
        </authorList>
    </citation>
    <scope>NUCLEOTIDE SEQUENCE</scope>
    <source>
        <strain evidence="2">GIHE-MW2</strain>
    </source>
</reference>
<sequence length="331" mass="37945">MSIDQKQLMGEIYLVPLCNPLSINQRYHHFSTGRYNPYDGRDWNRIFWDYKKEKENIFAFAQSQLNQHPETIRRQYLQKIQQSFPQRHQQIQSPLSVPFRILYRYQLQSLCLDANYIIDCHSATDRALDYLYCFSSREDSAKGFLFPHAVLMNDYDWDAFDEAFLKPWLALEKCLAELGQPIQFDVESWTLELGGGQQIQPESVANGVRGIKNYLAVKRMLDIPGFPLPETTAHQTQFHRKSEIQEYYAGSGGLVQNLVELGTVVKAGQLLYSLLSFNKEGLPPEAIAIYAQTPGLVFNTTTNHAVNQGEYILSGRNHRKKSPSNKSPGNG</sequence>
<dbReference type="PANTHER" id="PTHR37326">
    <property type="entry name" value="BLL3975 PROTEIN"/>
    <property type="match status" value="1"/>
</dbReference>
<dbReference type="Gene3D" id="2.40.50.100">
    <property type="match status" value="1"/>
</dbReference>
<dbReference type="AlphaFoldDB" id="A0AAU8JMW6"/>
<dbReference type="SUPFAM" id="SSF53187">
    <property type="entry name" value="Zn-dependent exopeptidases"/>
    <property type="match status" value="1"/>
</dbReference>
<protein>
    <submittedName>
        <fullName evidence="2">Succinylglutamate desuccinylase/aspartoacylase family protein</fullName>
    </submittedName>
</protein>
<evidence type="ECO:0000256" key="1">
    <source>
        <dbReference type="SAM" id="MobiDB-lite"/>
    </source>
</evidence>
<evidence type="ECO:0000313" key="2">
    <source>
        <dbReference type="EMBL" id="XCM40134.1"/>
    </source>
</evidence>
<dbReference type="RefSeq" id="WP_354636406.1">
    <property type="nucleotide sequence ID" value="NZ_CP159837.1"/>
</dbReference>
<proteinExistence type="predicted"/>
<dbReference type="InterPro" id="IPR053138">
    <property type="entry name" value="N-alpha-Ac-DABA_deacetylase"/>
</dbReference>
<dbReference type="PANTHER" id="PTHR37326:SF1">
    <property type="entry name" value="BLL3975 PROTEIN"/>
    <property type="match status" value="1"/>
</dbReference>
<organism evidence="2">
    <name type="scientific">Planktothricoides raciborskii GIHE-MW2</name>
    <dbReference type="NCBI Taxonomy" id="2792601"/>
    <lineage>
        <taxon>Bacteria</taxon>
        <taxon>Bacillati</taxon>
        <taxon>Cyanobacteriota</taxon>
        <taxon>Cyanophyceae</taxon>
        <taxon>Oscillatoriophycideae</taxon>
        <taxon>Oscillatoriales</taxon>
        <taxon>Oscillatoriaceae</taxon>
        <taxon>Planktothricoides</taxon>
    </lineage>
</organism>
<dbReference type="Gene3D" id="3.40.630.10">
    <property type="entry name" value="Zn peptidases"/>
    <property type="match status" value="1"/>
</dbReference>
<dbReference type="GO" id="GO:0016788">
    <property type="term" value="F:hydrolase activity, acting on ester bonds"/>
    <property type="evidence" value="ECO:0007669"/>
    <property type="project" value="InterPro"/>
</dbReference>
<gene>
    <name evidence="2" type="ORF">ABWT76_002326</name>
</gene>